<evidence type="ECO:0000256" key="1">
    <source>
        <dbReference type="SAM" id="Phobius"/>
    </source>
</evidence>
<dbReference type="Proteomes" id="UP001642260">
    <property type="component" value="Unassembled WGS sequence"/>
</dbReference>
<evidence type="ECO:0000313" key="3">
    <source>
        <dbReference type="Proteomes" id="UP001642260"/>
    </source>
</evidence>
<gene>
    <name evidence="2" type="ORF">ERUC_LOCUS7971</name>
</gene>
<protein>
    <submittedName>
        <fullName evidence="2">Uncharacterized protein</fullName>
    </submittedName>
</protein>
<feature type="transmembrane region" description="Helical" evidence="1">
    <location>
        <begin position="12"/>
        <end position="33"/>
    </location>
</feature>
<feature type="transmembrane region" description="Helical" evidence="1">
    <location>
        <begin position="39"/>
        <end position="65"/>
    </location>
</feature>
<keyword evidence="3" id="KW-1185">Reference proteome</keyword>
<keyword evidence="1" id="KW-0812">Transmembrane</keyword>
<dbReference type="PANTHER" id="PTHR31133">
    <property type="entry name" value="MEMBRANE PROTEIN"/>
    <property type="match status" value="1"/>
</dbReference>
<proteinExistence type="predicted"/>
<dbReference type="EMBL" id="CAKOAT010085932">
    <property type="protein sequence ID" value="CAH8317509.1"/>
    <property type="molecule type" value="Genomic_DNA"/>
</dbReference>
<keyword evidence="1" id="KW-0472">Membrane</keyword>
<dbReference type="InterPro" id="IPR040229">
    <property type="entry name" value="At3g27390-like"/>
</dbReference>
<keyword evidence="1" id="KW-1133">Transmembrane helix</keyword>
<feature type="transmembrane region" description="Helical" evidence="1">
    <location>
        <begin position="77"/>
        <end position="108"/>
    </location>
</feature>
<dbReference type="AlphaFoldDB" id="A0ABC8J8X3"/>
<sequence>MAVVTNLGSYLKISYVIFAFCSAFFLGALKGLVVGPIAGLTIIAGNVGVILGLFPAHVTWTVYAVAKTNRFDIPLKLAILVALPALFGIWLGLSIAVSVLVGVGYGFFTPWISAFEAFRQDTEPNKFFHCLVELRESPASDELQTLRLSQDAINREGPFLEIACIPVAGLTILLWPIIVIGFVLTTIFASIFVGLYGAVVVFQERSFRRGVSYVIAVVGEFDE</sequence>
<feature type="transmembrane region" description="Helical" evidence="1">
    <location>
        <begin position="173"/>
        <end position="202"/>
    </location>
</feature>
<accession>A0ABC8J8X3</accession>
<comment type="caution">
    <text evidence="2">The sequence shown here is derived from an EMBL/GenBank/DDBJ whole genome shotgun (WGS) entry which is preliminary data.</text>
</comment>
<dbReference type="PANTHER" id="PTHR31133:SF12">
    <property type="entry name" value="MEMBRANE PROTEIN"/>
    <property type="match status" value="1"/>
</dbReference>
<organism evidence="2 3">
    <name type="scientific">Eruca vesicaria subsp. sativa</name>
    <name type="common">Garden rocket</name>
    <name type="synonym">Eruca sativa</name>
    <dbReference type="NCBI Taxonomy" id="29727"/>
    <lineage>
        <taxon>Eukaryota</taxon>
        <taxon>Viridiplantae</taxon>
        <taxon>Streptophyta</taxon>
        <taxon>Embryophyta</taxon>
        <taxon>Tracheophyta</taxon>
        <taxon>Spermatophyta</taxon>
        <taxon>Magnoliopsida</taxon>
        <taxon>eudicotyledons</taxon>
        <taxon>Gunneridae</taxon>
        <taxon>Pentapetalae</taxon>
        <taxon>rosids</taxon>
        <taxon>malvids</taxon>
        <taxon>Brassicales</taxon>
        <taxon>Brassicaceae</taxon>
        <taxon>Brassiceae</taxon>
        <taxon>Eruca</taxon>
    </lineage>
</organism>
<evidence type="ECO:0000313" key="2">
    <source>
        <dbReference type="EMBL" id="CAH8317509.1"/>
    </source>
</evidence>
<name>A0ABC8J8X3_ERUVS</name>
<reference evidence="2 3" key="1">
    <citation type="submission" date="2022-03" db="EMBL/GenBank/DDBJ databases">
        <authorList>
            <person name="Macdonald S."/>
            <person name="Ahmed S."/>
            <person name="Newling K."/>
        </authorList>
    </citation>
    <scope>NUCLEOTIDE SEQUENCE [LARGE SCALE GENOMIC DNA]</scope>
</reference>